<protein>
    <submittedName>
        <fullName evidence="1">RNA ligase</fullName>
    </submittedName>
</protein>
<dbReference type="InterPro" id="IPR038837">
    <property type="entry name" value="tRNA_ligase_1"/>
</dbReference>
<comment type="caution">
    <text evidence="1">The sequence shown here is derived from an EMBL/GenBank/DDBJ whole genome shotgun (WGS) entry which is preliminary data.</text>
</comment>
<dbReference type="PANTHER" id="PTHR35460:SF1">
    <property type="entry name" value="TRNA LIGASE 1"/>
    <property type="match status" value="1"/>
</dbReference>
<accession>A0A392UXI3</accession>
<feature type="non-terminal residue" evidence="1">
    <location>
        <position position="1"/>
    </location>
</feature>
<dbReference type="GO" id="GO:0006388">
    <property type="term" value="P:tRNA splicing, via endonucleolytic cleavage and ligation"/>
    <property type="evidence" value="ECO:0007669"/>
    <property type="project" value="InterPro"/>
</dbReference>
<dbReference type="AlphaFoldDB" id="A0A392UXI3"/>
<dbReference type="PANTHER" id="PTHR35460">
    <property type="entry name" value="TRNA LIGASE 1"/>
    <property type="match status" value="1"/>
</dbReference>
<reference evidence="1 2" key="1">
    <citation type="journal article" date="2018" name="Front. Plant Sci.">
        <title>Red Clover (Trifolium pratense) and Zigzag Clover (T. medium) - A Picture of Genomic Similarities and Differences.</title>
        <authorList>
            <person name="Dluhosova J."/>
            <person name="Istvanek J."/>
            <person name="Nedelnik J."/>
            <person name="Repkova J."/>
        </authorList>
    </citation>
    <scope>NUCLEOTIDE SEQUENCE [LARGE SCALE GENOMIC DNA]</scope>
    <source>
        <strain evidence="2">cv. 10/8</strain>
        <tissue evidence="1">Leaf</tissue>
    </source>
</reference>
<evidence type="ECO:0000313" key="1">
    <source>
        <dbReference type="EMBL" id="MCI79832.1"/>
    </source>
</evidence>
<name>A0A392UXI3_9FABA</name>
<keyword evidence="1" id="KW-0436">Ligase</keyword>
<keyword evidence="2" id="KW-1185">Reference proteome</keyword>
<dbReference type="GO" id="GO:0003972">
    <property type="term" value="F:RNA ligase (ATP) activity"/>
    <property type="evidence" value="ECO:0007669"/>
    <property type="project" value="InterPro"/>
</dbReference>
<dbReference type="EMBL" id="LXQA010982277">
    <property type="protein sequence ID" value="MCI79832.1"/>
    <property type="molecule type" value="Genomic_DNA"/>
</dbReference>
<dbReference type="Proteomes" id="UP000265520">
    <property type="component" value="Unassembled WGS sequence"/>
</dbReference>
<evidence type="ECO:0000313" key="2">
    <source>
        <dbReference type="Proteomes" id="UP000265520"/>
    </source>
</evidence>
<proteinExistence type="predicted"/>
<organism evidence="1 2">
    <name type="scientific">Trifolium medium</name>
    <dbReference type="NCBI Taxonomy" id="97028"/>
    <lineage>
        <taxon>Eukaryota</taxon>
        <taxon>Viridiplantae</taxon>
        <taxon>Streptophyta</taxon>
        <taxon>Embryophyta</taxon>
        <taxon>Tracheophyta</taxon>
        <taxon>Spermatophyta</taxon>
        <taxon>Magnoliopsida</taxon>
        <taxon>eudicotyledons</taxon>
        <taxon>Gunneridae</taxon>
        <taxon>Pentapetalae</taxon>
        <taxon>rosids</taxon>
        <taxon>fabids</taxon>
        <taxon>Fabales</taxon>
        <taxon>Fabaceae</taxon>
        <taxon>Papilionoideae</taxon>
        <taxon>50 kb inversion clade</taxon>
        <taxon>NPAAA clade</taxon>
        <taxon>Hologalegina</taxon>
        <taxon>IRL clade</taxon>
        <taxon>Trifolieae</taxon>
        <taxon>Trifolium</taxon>
    </lineage>
</organism>
<feature type="non-terminal residue" evidence="1">
    <location>
        <position position="58"/>
    </location>
</feature>
<sequence>VPFEFAVKQVLEQLRNIAKGDYTPPDTEKRSTIVFAAISLPVMEIQGVLNNVRENSAL</sequence>